<keyword evidence="1" id="KW-1133">Transmembrane helix</keyword>
<gene>
    <name evidence="2" type="ORF">HMPREF0971_01152</name>
</gene>
<organism evidence="2 3">
    <name type="scientific">Segatella oris F0302</name>
    <dbReference type="NCBI Taxonomy" id="649760"/>
    <lineage>
        <taxon>Bacteria</taxon>
        <taxon>Pseudomonadati</taxon>
        <taxon>Bacteroidota</taxon>
        <taxon>Bacteroidia</taxon>
        <taxon>Bacteroidales</taxon>
        <taxon>Prevotellaceae</taxon>
        <taxon>Segatella</taxon>
    </lineage>
</organism>
<keyword evidence="1" id="KW-0812">Transmembrane</keyword>
<feature type="transmembrane region" description="Helical" evidence="1">
    <location>
        <begin position="83"/>
        <end position="101"/>
    </location>
</feature>
<feature type="transmembrane region" description="Helical" evidence="1">
    <location>
        <begin position="204"/>
        <end position="220"/>
    </location>
</feature>
<name>D1QQA4_9BACT</name>
<feature type="transmembrane region" description="Helical" evidence="1">
    <location>
        <begin position="232"/>
        <end position="251"/>
    </location>
</feature>
<keyword evidence="1" id="KW-0472">Membrane</keyword>
<feature type="transmembrane region" description="Helical" evidence="1">
    <location>
        <begin position="281"/>
        <end position="301"/>
    </location>
</feature>
<feature type="transmembrane region" description="Helical" evidence="1">
    <location>
        <begin position="121"/>
        <end position="144"/>
    </location>
</feature>
<feature type="transmembrane region" description="Helical" evidence="1">
    <location>
        <begin position="48"/>
        <end position="71"/>
    </location>
</feature>
<evidence type="ECO:0000256" key="1">
    <source>
        <dbReference type="SAM" id="Phobius"/>
    </source>
</evidence>
<protein>
    <recommendedName>
        <fullName evidence="4">EpsG family protein</fullName>
    </recommendedName>
</protein>
<dbReference type="HOGENOM" id="CLU_711445_0_0_10"/>
<reference evidence="2 3" key="1">
    <citation type="submission" date="2009-11" db="EMBL/GenBank/DDBJ databases">
        <authorList>
            <person name="Weinstock G."/>
            <person name="Sodergren E."/>
            <person name="Clifton S."/>
            <person name="Fulton L."/>
            <person name="Fulton B."/>
            <person name="Courtney L."/>
            <person name="Fronick C."/>
            <person name="Harrison M."/>
            <person name="Strong C."/>
            <person name="Farmer C."/>
            <person name="Delahaunty K."/>
            <person name="Markovic C."/>
            <person name="Hall O."/>
            <person name="Minx P."/>
            <person name="Tomlinson C."/>
            <person name="Mitreva M."/>
            <person name="Nelson J."/>
            <person name="Hou S."/>
            <person name="Wollam A."/>
            <person name="Pepin K.H."/>
            <person name="Johnson M."/>
            <person name="Bhonagiri V."/>
            <person name="Nash W.E."/>
            <person name="Warren W."/>
            <person name="Chinwalla A."/>
            <person name="Mardis E.R."/>
            <person name="Wilson R.K."/>
        </authorList>
    </citation>
    <scope>NUCLEOTIDE SEQUENCE [LARGE SCALE GENOMIC DNA]</scope>
    <source>
        <strain evidence="2 3">F0302</strain>
    </source>
</reference>
<sequence>MLGGYDRYIYGDLFDSIADDIRTGAYPFNTSGFQFYGGEKGYGLLNVFIAYITANRYIFIFIITVIIYFLLYQSIRDYTENYPLALIVFMGLWFFFTFTYLRQILGATTAWLGIRYIVKRSFWRFLFIWFIAYEFHNSALIFFPMYFIPIQKYSKGAIIGIMIICFLIGLSRLPLNLFDIYSHTAFYVRAASANVDYSIDVGTRYEYFIEAVVFLALVLYKYDAIPLEPKQIVLMNMTLVFCAILLIFMRSDNGGRLSWYYVIGPISMLSYIVYQRDERTLYTLFVLLLSFAMFFRVLYAWGQTGILYPYKTFLTPGHTGAEWVYEKYEYDFRYDTNKFYRR</sequence>
<proteinExistence type="predicted"/>
<dbReference type="EMBL" id="ACUZ02000023">
    <property type="protein sequence ID" value="EFB32310.1"/>
    <property type="molecule type" value="Genomic_DNA"/>
</dbReference>
<feature type="transmembrane region" description="Helical" evidence="1">
    <location>
        <begin position="257"/>
        <end position="274"/>
    </location>
</feature>
<dbReference type="Proteomes" id="UP000004079">
    <property type="component" value="Unassembled WGS sequence"/>
</dbReference>
<evidence type="ECO:0000313" key="3">
    <source>
        <dbReference type="Proteomes" id="UP000004079"/>
    </source>
</evidence>
<comment type="caution">
    <text evidence="2">The sequence shown here is derived from an EMBL/GenBank/DDBJ whole genome shotgun (WGS) entry which is preliminary data.</text>
</comment>
<dbReference type="STRING" id="649760.HMPREF0971_01152"/>
<feature type="transmembrane region" description="Helical" evidence="1">
    <location>
        <begin position="156"/>
        <end position="175"/>
    </location>
</feature>
<evidence type="ECO:0000313" key="2">
    <source>
        <dbReference type="EMBL" id="EFB32310.1"/>
    </source>
</evidence>
<dbReference type="AlphaFoldDB" id="D1QQA4"/>
<evidence type="ECO:0008006" key="4">
    <source>
        <dbReference type="Google" id="ProtNLM"/>
    </source>
</evidence>
<dbReference type="Pfam" id="PF14897">
    <property type="entry name" value="EpsG"/>
    <property type="match status" value="1"/>
</dbReference>
<dbReference type="InterPro" id="IPR049458">
    <property type="entry name" value="EpsG-like"/>
</dbReference>
<accession>D1QQA4</accession>